<feature type="domain" description="C2" evidence="13">
    <location>
        <begin position="442"/>
        <end position="561"/>
    </location>
</feature>
<dbReference type="InterPro" id="IPR037761">
    <property type="entry name" value="C2A_Tricalbin"/>
</dbReference>
<feature type="compositionally biased region" description="Polar residues" evidence="11">
    <location>
        <begin position="109"/>
        <end position="127"/>
    </location>
</feature>
<dbReference type="PANTHER" id="PTHR46980">
    <property type="entry name" value="TRICALBIN-1-RELATED"/>
    <property type="match status" value="1"/>
</dbReference>
<dbReference type="InterPro" id="IPR017147">
    <property type="entry name" value="Tricalbin"/>
</dbReference>
<feature type="domain" description="SMP-LTD" evidence="14">
    <location>
        <begin position="242"/>
        <end position="447"/>
    </location>
</feature>
<organism evidence="15 16">
    <name type="scientific">Ascosphaera apis ARSEF 7405</name>
    <dbReference type="NCBI Taxonomy" id="392613"/>
    <lineage>
        <taxon>Eukaryota</taxon>
        <taxon>Fungi</taxon>
        <taxon>Dikarya</taxon>
        <taxon>Ascomycota</taxon>
        <taxon>Pezizomycotina</taxon>
        <taxon>Eurotiomycetes</taxon>
        <taxon>Eurotiomycetidae</taxon>
        <taxon>Onygenales</taxon>
        <taxon>Ascosphaeraceae</taxon>
        <taxon>Ascosphaera</taxon>
    </lineage>
</organism>
<keyword evidence="7 12" id="KW-1133">Transmembrane helix</keyword>
<dbReference type="GO" id="GO:0005789">
    <property type="term" value="C:endoplasmic reticulum membrane"/>
    <property type="evidence" value="ECO:0007669"/>
    <property type="project" value="UniProtKB-SubCell"/>
</dbReference>
<evidence type="ECO:0000256" key="11">
    <source>
        <dbReference type="SAM" id="MobiDB-lite"/>
    </source>
</evidence>
<feature type="compositionally biased region" description="Gly residues" evidence="11">
    <location>
        <begin position="1305"/>
        <end position="1314"/>
    </location>
</feature>
<sequence>MSLSPENQQSPPPLDPKLSKERAEETENKIVEESVAAGVPAFKFNPDAPPSAKREQVKEGVDEMLPPGAIKKGPARAETAATDTDSIKTDPRTAGKENVKPSRNDSDTKSLQSVSSAKSKATVQRQVQDPFAPERVGWAPRFYDQEKDGAINDNDETLLDHQTWLETKVDDKFYGDWYHNAAVIVFACLSSWFVSVIGGGLGWVLIIMAACGTYYRTSIRRTRRNFRDDVSREMAKARLETDVESLEWINSFLVKFWPIYSPVFCDTLMNTVDQVLDTATPGFLDSLRLKTFTLGNKPPRLEHVKTYPTTDPDIVLMDWKFSFTPMDTADMTARQVKDKVNPKVVLEVRLGKGVVSKGMDVIVEDFQCSALLRFKARLQIPFPHVERVDVSFLGRPEIDYVCKPIGGDMLGFDINFIPGLENFIKDMIHSILGPMMYDPNVFSVEIAKMLANTADEALGVVAVTLHGARNLRNTDAFAGTPDPYVVTSLNHREELGRTRTIAGDANPKWNETLYVVISSFTDALTLQVFDFNDFRKDKELGAATFALDLLEQQNDHENLSLEVLSSGRSRGVINCDIHFFPVLKGRTLENGNVEPPPELNTGIVRYTVEQAKELDGGKSMVGKLNPYAVLMLNGKEVKISKKLKRTNDPVFQNSSRELLITDRKSARLGLMIKDDRDLTHDPIIGRHTMKLTDMLRAMERGQEWFNLAGAKSGRVKITVNWKPVALRGGLGSGGYVTPVGVMRIHVVNARGLRNVETMGKSDPYCRIMMGGFMQARTVTFENNLDPDWDEVFYIPVHSPREKVTLEVLDEENLGKDRTLGQIELDVARHLLEGEDGEYIADDEKKLTAGALRDGRRGIAKGTLNYSVAFYPVHNVADAEEEEEEKAAQRALEEEREELAAAQEDNLKAAQKEAQEEGIPLADGKSVKNESRVSLDKQVSNSNTEEADVSSLREEKSLPKLQITPQNVAEYQSGLIVFRLEEANVGYDNVQLEVLMDDHIFPSYISPKIKNRKAVLNDTGDCFVRELDMSRITLRIVKSNDEPGDDKDRALAKLTGPTLQTLQNCLNTSRELSIRGEHGITSKITVSMKYIPVKMILDPEESINNEGQLRVSILDAADLPSADRNGYSDPYCKFVLNDKDVYKTKVQKKTLHPSWNEFFETPVKNRIRANFKVDVYDWDFGEKADYLGGAPIDLSVLVPFQPTEISLPLDGKSGAVRMNLLFSPSYVARSRQGTSTLSGTFAVPGKIIGAPVKGVGFVGGNVVKGASFIKHGVIGRMRSGSTKDKDEPTPHSSVPTISETPAMAHGGLGASGGTPNGSSTQLAAPISPTPGSSPAKRSSGAVSGAPHARSPSTNSTRTANGSNGNGGANTGTAHFSILSATGYPPPRKCT</sequence>
<keyword evidence="2" id="KW-0813">Transport</keyword>
<evidence type="ECO:0000256" key="7">
    <source>
        <dbReference type="ARBA" id="ARBA00022989"/>
    </source>
</evidence>
<feature type="region of interest" description="Disordered" evidence="11">
    <location>
        <begin position="1276"/>
        <end position="1389"/>
    </location>
</feature>
<feature type="compositionally biased region" description="Basic and acidic residues" evidence="11">
    <location>
        <begin position="52"/>
        <end position="61"/>
    </location>
</feature>
<evidence type="ECO:0000256" key="12">
    <source>
        <dbReference type="SAM" id="Phobius"/>
    </source>
</evidence>
<evidence type="ECO:0000256" key="1">
    <source>
        <dbReference type="ARBA" id="ARBA00004586"/>
    </source>
</evidence>
<evidence type="ECO:0000256" key="2">
    <source>
        <dbReference type="ARBA" id="ARBA00022448"/>
    </source>
</evidence>
<evidence type="ECO:0000256" key="6">
    <source>
        <dbReference type="ARBA" id="ARBA00022824"/>
    </source>
</evidence>
<dbReference type="PIRSF" id="PIRSF037232">
    <property type="entry name" value="Tricalbin"/>
    <property type="match status" value="1"/>
</dbReference>
<dbReference type="CDD" id="cd04044">
    <property type="entry name" value="C2A_Tricalbin-like"/>
    <property type="match status" value="1"/>
</dbReference>
<feature type="domain" description="C2" evidence="13">
    <location>
        <begin position="585"/>
        <end position="705"/>
    </location>
</feature>
<evidence type="ECO:0000256" key="3">
    <source>
        <dbReference type="ARBA" id="ARBA00022553"/>
    </source>
</evidence>
<dbReference type="GO" id="GO:0061817">
    <property type="term" value="P:endoplasmic reticulum-plasma membrane tethering"/>
    <property type="evidence" value="ECO:0007669"/>
    <property type="project" value="InterPro"/>
</dbReference>
<dbReference type="InterPro" id="IPR056910">
    <property type="entry name" value="TCB1-3_C2"/>
</dbReference>
<feature type="compositionally biased region" description="Low complexity" evidence="11">
    <location>
        <begin position="1351"/>
        <end position="1361"/>
    </location>
</feature>
<feature type="compositionally biased region" description="Basic and acidic residues" evidence="11">
    <location>
        <begin position="17"/>
        <end position="32"/>
    </location>
</feature>
<dbReference type="GO" id="GO:0006869">
    <property type="term" value="P:lipid transport"/>
    <property type="evidence" value="ECO:0007669"/>
    <property type="project" value="UniProtKB-KW"/>
</dbReference>
<dbReference type="InterPro" id="IPR037756">
    <property type="entry name" value="C2D_Tricalbin"/>
</dbReference>
<feature type="compositionally biased region" description="Basic and acidic residues" evidence="11">
    <location>
        <begin position="904"/>
        <end position="914"/>
    </location>
</feature>
<keyword evidence="8" id="KW-0445">Lipid transport</keyword>
<feature type="compositionally biased region" description="Polar residues" evidence="11">
    <location>
        <begin position="1289"/>
        <end position="1298"/>
    </location>
</feature>
<accession>A0A167WMD9</accession>
<dbReference type="InterPro" id="IPR037762">
    <property type="entry name" value="C2C_Tricalbin"/>
</dbReference>
<name>A0A167WMD9_9EURO</name>
<dbReference type="Proteomes" id="UP000242877">
    <property type="component" value="Unassembled WGS sequence"/>
</dbReference>
<evidence type="ECO:0000256" key="8">
    <source>
        <dbReference type="ARBA" id="ARBA00023055"/>
    </source>
</evidence>
<dbReference type="PROSITE" id="PS50004">
    <property type="entry name" value="C2"/>
    <property type="match status" value="4"/>
</dbReference>
<feature type="region of interest" description="Disordered" evidence="11">
    <location>
        <begin position="1"/>
        <end position="130"/>
    </location>
</feature>
<evidence type="ECO:0000259" key="13">
    <source>
        <dbReference type="PROSITE" id="PS50004"/>
    </source>
</evidence>
<keyword evidence="10 12" id="KW-0472">Membrane</keyword>
<dbReference type="CDD" id="cd04052">
    <property type="entry name" value="C2B_Tricalbin-like"/>
    <property type="match status" value="1"/>
</dbReference>
<dbReference type="PROSITE" id="PS51847">
    <property type="entry name" value="SMP"/>
    <property type="match status" value="1"/>
</dbReference>
<reference evidence="15 16" key="1">
    <citation type="journal article" date="2016" name="Genome Biol. Evol.">
        <title>Divergent and convergent evolution of fungal pathogenicity.</title>
        <authorList>
            <person name="Shang Y."/>
            <person name="Xiao G."/>
            <person name="Zheng P."/>
            <person name="Cen K."/>
            <person name="Zhan S."/>
            <person name="Wang C."/>
        </authorList>
    </citation>
    <scope>NUCLEOTIDE SEQUENCE [LARGE SCALE GENOMIC DNA]</scope>
    <source>
        <strain evidence="15 16">ARSEF 7405</strain>
    </source>
</reference>
<evidence type="ECO:0000256" key="10">
    <source>
        <dbReference type="ARBA" id="ARBA00023136"/>
    </source>
</evidence>
<feature type="transmembrane region" description="Helical" evidence="12">
    <location>
        <begin position="192"/>
        <end position="215"/>
    </location>
</feature>
<keyword evidence="4 12" id="KW-0812">Transmembrane</keyword>
<feature type="region of interest" description="Disordered" evidence="11">
    <location>
        <begin position="878"/>
        <end position="952"/>
    </location>
</feature>
<keyword evidence="16" id="KW-1185">Reference proteome</keyword>
<dbReference type="GO" id="GO:0008289">
    <property type="term" value="F:lipid binding"/>
    <property type="evidence" value="ECO:0007669"/>
    <property type="project" value="UniProtKB-KW"/>
</dbReference>
<dbReference type="CDD" id="cd21678">
    <property type="entry name" value="SMP_TCB"/>
    <property type="match status" value="1"/>
</dbReference>
<feature type="domain" description="C2" evidence="13">
    <location>
        <begin position="1088"/>
        <end position="1206"/>
    </location>
</feature>
<evidence type="ECO:0000313" key="16">
    <source>
        <dbReference type="Proteomes" id="UP000242877"/>
    </source>
</evidence>
<dbReference type="GO" id="GO:0071944">
    <property type="term" value="C:cell periphery"/>
    <property type="evidence" value="ECO:0007669"/>
    <property type="project" value="UniProtKB-ARBA"/>
</dbReference>
<gene>
    <name evidence="15" type="ORF">AAP_04527</name>
</gene>
<dbReference type="SMART" id="SM00239">
    <property type="entry name" value="C2"/>
    <property type="match status" value="4"/>
</dbReference>
<dbReference type="Pfam" id="PF24920">
    <property type="entry name" value="C2_TCB1"/>
    <property type="match status" value="1"/>
</dbReference>
<comment type="subcellular location">
    <subcellularLocation>
        <location evidence="1">Endoplasmic reticulum membrane</location>
    </subcellularLocation>
</comment>
<dbReference type="CDD" id="cd04040">
    <property type="entry name" value="C2D_Tricalbin-like"/>
    <property type="match status" value="1"/>
</dbReference>
<dbReference type="InterPro" id="IPR035892">
    <property type="entry name" value="C2_domain_sf"/>
</dbReference>
<dbReference type="OrthoDB" id="1029639at2759"/>
<protein>
    <submittedName>
        <fullName evidence="15">Transmembrane protein</fullName>
    </submittedName>
</protein>
<evidence type="ECO:0000256" key="4">
    <source>
        <dbReference type="ARBA" id="ARBA00022692"/>
    </source>
</evidence>
<keyword evidence="9" id="KW-0446">Lipid-binding</keyword>
<dbReference type="PANTHER" id="PTHR46980:SF2">
    <property type="entry name" value="TRICALBIN-1-RELATED"/>
    <property type="match status" value="1"/>
</dbReference>
<evidence type="ECO:0000313" key="15">
    <source>
        <dbReference type="EMBL" id="KZZ89042.1"/>
    </source>
</evidence>
<dbReference type="EMBL" id="AZGZ01000022">
    <property type="protein sequence ID" value="KZZ89042.1"/>
    <property type="molecule type" value="Genomic_DNA"/>
</dbReference>
<comment type="caution">
    <text evidence="15">The sequence shown here is derived from an EMBL/GenBank/DDBJ whole genome shotgun (WGS) entry which is preliminary data.</text>
</comment>
<keyword evidence="5" id="KW-0677">Repeat</keyword>
<dbReference type="VEuPathDB" id="FungiDB:AAP_04527"/>
<dbReference type="InterPro" id="IPR052455">
    <property type="entry name" value="Tricalbin_domain"/>
</dbReference>
<evidence type="ECO:0000256" key="9">
    <source>
        <dbReference type="ARBA" id="ARBA00023121"/>
    </source>
</evidence>
<dbReference type="Pfam" id="PF25669">
    <property type="entry name" value="SMP_MUG190-like"/>
    <property type="match status" value="1"/>
</dbReference>
<dbReference type="SUPFAM" id="SSF49562">
    <property type="entry name" value="C2 domain (Calcium/lipid-binding domain, CaLB)"/>
    <property type="match status" value="4"/>
</dbReference>
<feature type="domain" description="C2" evidence="13">
    <location>
        <begin position="711"/>
        <end position="839"/>
    </location>
</feature>
<dbReference type="Gene3D" id="2.60.40.150">
    <property type="entry name" value="C2 domain"/>
    <property type="match status" value="4"/>
</dbReference>
<dbReference type="Pfam" id="PF00168">
    <property type="entry name" value="C2"/>
    <property type="match status" value="4"/>
</dbReference>
<feature type="compositionally biased region" description="Basic and acidic residues" evidence="11">
    <location>
        <begin position="924"/>
        <end position="934"/>
    </location>
</feature>
<keyword evidence="6" id="KW-0256">Endoplasmic reticulum</keyword>
<dbReference type="CDD" id="cd04045">
    <property type="entry name" value="C2C_Tricalbin-like"/>
    <property type="match status" value="1"/>
</dbReference>
<feature type="compositionally biased region" description="Basic and acidic residues" evidence="11">
    <location>
        <begin position="85"/>
        <end position="108"/>
    </location>
</feature>
<evidence type="ECO:0000256" key="5">
    <source>
        <dbReference type="ARBA" id="ARBA00022737"/>
    </source>
</evidence>
<proteinExistence type="predicted"/>
<dbReference type="InterPro" id="IPR037765">
    <property type="entry name" value="C2B_Tricalbin"/>
</dbReference>
<dbReference type="InterPro" id="IPR031468">
    <property type="entry name" value="SMP_LBD"/>
</dbReference>
<dbReference type="InterPro" id="IPR000008">
    <property type="entry name" value="C2_dom"/>
</dbReference>
<evidence type="ECO:0000259" key="14">
    <source>
        <dbReference type="PROSITE" id="PS51847"/>
    </source>
</evidence>
<keyword evidence="3" id="KW-0597">Phosphoprotein</keyword>